<keyword evidence="4" id="KW-0547">Nucleotide-binding</keyword>
<dbReference type="Pfam" id="PF01061">
    <property type="entry name" value="ABC2_membrane"/>
    <property type="match status" value="1"/>
</dbReference>
<sequence length="631" mass="68731">MDSDQTPQTQPAAHPPSPKRVDSIIAGPDAHVIDIPASGRNSKTGRVNPEKSANAGPDISLSWSDVSLSVKISKTESKTLLHNLSGEVHSGEVVAIMGGSGAGKTTLLNTLAGRIGPSELSGDILVNGSPRSKSTWRKLCAYVEQDDLMYTNFSVFDTLTYSALLRLPSSLTPAEKAERVETIIMQLGLNGCRDTWIGNAEHKGISGGERKRVSIGIELVTDPRILFLDEPTSGLDAFTAFNIIDELKKLAVKRNMLVIMTIHQPRTDILELFDRCILLSTGKTMWFGTTQDALDHFSALGYPLPPKTNPSDYFLDIITLDQRSEELRAASLKRITQFSAAWNERQGNDEKRKKSPVVSVAEPEVADKFPRTIAAEFATLLHRNMKNVARTKSTIGATIGQGIIIMLVMGFIFFKVGNNATGVQNRLGVLFFIAVNQTFGVVMPTIGIFPIERQIIKRERAAGTYRSISVFAAKVVSTLPLTFLGALLLAIPVYWMIGLQADAGKYGTFIVIVLVHSFVANALGLMIGSAVPNPTVGQILGPLSELQWLSIIAYTNKALTQNEFTGLVFDPCPPQSTQVCYTDGQAVLDQFNLTNPCKWCCVAVNVGLACGFLTIGFLIFRKTSRPFLKLQ</sequence>
<dbReference type="InterPro" id="IPR043926">
    <property type="entry name" value="ABCG_dom"/>
</dbReference>
<dbReference type="Proteomes" id="UP000269721">
    <property type="component" value="Unassembled WGS sequence"/>
</dbReference>
<evidence type="ECO:0000256" key="1">
    <source>
        <dbReference type="ARBA" id="ARBA00004141"/>
    </source>
</evidence>
<dbReference type="InterPro" id="IPR013525">
    <property type="entry name" value="ABC2_TM"/>
</dbReference>
<dbReference type="InterPro" id="IPR003439">
    <property type="entry name" value="ABC_transporter-like_ATP-bd"/>
</dbReference>
<dbReference type="EMBL" id="KZ995614">
    <property type="protein sequence ID" value="RKO90319.1"/>
    <property type="molecule type" value="Genomic_DNA"/>
</dbReference>
<feature type="region of interest" description="Disordered" evidence="8">
    <location>
        <begin position="1"/>
        <end position="58"/>
    </location>
</feature>
<dbReference type="PANTHER" id="PTHR48041">
    <property type="entry name" value="ABC TRANSPORTER G FAMILY MEMBER 28"/>
    <property type="match status" value="1"/>
</dbReference>
<evidence type="ECO:0000256" key="3">
    <source>
        <dbReference type="ARBA" id="ARBA00022692"/>
    </source>
</evidence>
<dbReference type="InterPro" id="IPR050352">
    <property type="entry name" value="ABCG_transporters"/>
</dbReference>
<dbReference type="Gene3D" id="3.40.50.300">
    <property type="entry name" value="P-loop containing nucleotide triphosphate hydrolases"/>
    <property type="match status" value="1"/>
</dbReference>
<keyword evidence="12" id="KW-1185">Reference proteome</keyword>
<dbReference type="InterPro" id="IPR027417">
    <property type="entry name" value="P-loop_NTPase"/>
</dbReference>
<dbReference type="GO" id="GO:0140359">
    <property type="term" value="F:ABC-type transporter activity"/>
    <property type="evidence" value="ECO:0007669"/>
    <property type="project" value="InterPro"/>
</dbReference>
<feature type="transmembrane region" description="Helical" evidence="9">
    <location>
        <begin position="602"/>
        <end position="620"/>
    </location>
</feature>
<evidence type="ECO:0000256" key="9">
    <source>
        <dbReference type="SAM" id="Phobius"/>
    </source>
</evidence>
<dbReference type="PROSITE" id="PS50893">
    <property type="entry name" value="ABC_TRANSPORTER_2"/>
    <property type="match status" value="1"/>
</dbReference>
<dbReference type="Pfam" id="PF00005">
    <property type="entry name" value="ABC_tran"/>
    <property type="match status" value="1"/>
</dbReference>
<comment type="subcellular location">
    <subcellularLocation>
        <location evidence="1">Membrane</location>
        <topology evidence="1">Multi-pass membrane protein</topology>
    </subcellularLocation>
</comment>
<dbReference type="InterPro" id="IPR017871">
    <property type="entry name" value="ABC_transporter-like_CS"/>
</dbReference>
<feature type="transmembrane region" description="Helical" evidence="9">
    <location>
        <begin position="471"/>
        <end position="497"/>
    </location>
</feature>
<dbReference type="SMART" id="SM00382">
    <property type="entry name" value="AAA"/>
    <property type="match status" value="1"/>
</dbReference>
<gene>
    <name evidence="11" type="ORF">BDK51DRAFT_16362</name>
</gene>
<feature type="transmembrane region" description="Helical" evidence="9">
    <location>
        <begin position="509"/>
        <end position="531"/>
    </location>
</feature>
<evidence type="ECO:0000256" key="6">
    <source>
        <dbReference type="ARBA" id="ARBA00022989"/>
    </source>
</evidence>
<evidence type="ECO:0000256" key="5">
    <source>
        <dbReference type="ARBA" id="ARBA00022840"/>
    </source>
</evidence>
<proteinExistence type="predicted"/>
<feature type="compositionally biased region" description="Low complexity" evidence="8">
    <location>
        <begin position="1"/>
        <end position="12"/>
    </location>
</feature>
<evidence type="ECO:0000256" key="7">
    <source>
        <dbReference type="ARBA" id="ARBA00023136"/>
    </source>
</evidence>
<feature type="transmembrane region" description="Helical" evidence="9">
    <location>
        <begin position="395"/>
        <end position="417"/>
    </location>
</feature>
<evidence type="ECO:0000313" key="11">
    <source>
        <dbReference type="EMBL" id="RKO90319.1"/>
    </source>
</evidence>
<dbReference type="PROSITE" id="PS00211">
    <property type="entry name" value="ABC_TRANSPORTER_1"/>
    <property type="match status" value="1"/>
</dbReference>
<evidence type="ECO:0000256" key="8">
    <source>
        <dbReference type="SAM" id="MobiDB-lite"/>
    </source>
</evidence>
<dbReference type="InterPro" id="IPR003593">
    <property type="entry name" value="AAA+_ATPase"/>
</dbReference>
<protein>
    <submittedName>
        <fullName evidence="11">P-loop containing nucleoside triphosphate hydrolase protein</fullName>
    </submittedName>
</protein>
<dbReference type="GO" id="GO:0016887">
    <property type="term" value="F:ATP hydrolysis activity"/>
    <property type="evidence" value="ECO:0007669"/>
    <property type="project" value="InterPro"/>
</dbReference>
<accession>A0A4P9WCD4</accession>
<keyword evidence="6 9" id="KW-1133">Transmembrane helix</keyword>
<evidence type="ECO:0000256" key="4">
    <source>
        <dbReference type="ARBA" id="ARBA00022741"/>
    </source>
</evidence>
<dbReference type="GO" id="GO:0016020">
    <property type="term" value="C:membrane"/>
    <property type="evidence" value="ECO:0007669"/>
    <property type="project" value="UniProtKB-SubCell"/>
</dbReference>
<dbReference type="SUPFAM" id="SSF52540">
    <property type="entry name" value="P-loop containing nucleoside triphosphate hydrolases"/>
    <property type="match status" value="1"/>
</dbReference>
<keyword evidence="2" id="KW-0813">Transport</keyword>
<dbReference type="OrthoDB" id="66620at2759"/>
<dbReference type="PANTHER" id="PTHR48041:SF122">
    <property type="entry name" value="ABC TRANSPORTER DOMAIN-CONTAINING PROTEIN"/>
    <property type="match status" value="1"/>
</dbReference>
<keyword evidence="11" id="KW-0378">Hydrolase</keyword>
<name>A0A4P9WCD4_9FUNG</name>
<evidence type="ECO:0000313" key="12">
    <source>
        <dbReference type="Proteomes" id="UP000269721"/>
    </source>
</evidence>
<keyword evidence="5" id="KW-0067">ATP-binding</keyword>
<reference evidence="12" key="1">
    <citation type="journal article" date="2018" name="Nat. Microbiol.">
        <title>Leveraging single-cell genomics to expand the fungal tree of life.</title>
        <authorList>
            <person name="Ahrendt S.R."/>
            <person name="Quandt C.A."/>
            <person name="Ciobanu D."/>
            <person name="Clum A."/>
            <person name="Salamov A."/>
            <person name="Andreopoulos B."/>
            <person name="Cheng J.F."/>
            <person name="Woyke T."/>
            <person name="Pelin A."/>
            <person name="Henrissat B."/>
            <person name="Reynolds N.K."/>
            <person name="Benny G.L."/>
            <person name="Smith M.E."/>
            <person name="James T.Y."/>
            <person name="Grigoriev I.V."/>
        </authorList>
    </citation>
    <scope>NUCLEOTIDE SEQUENCE [LARGE SCALE GENOMIC DNA]</scope>
</reference>
<dbReference type="Pfam" id="PF19055">
    <property type="entry name" value="ABC2_membrane_7"/>
    <property type="match status" value="1"/>
</dbReference>
<feature type="transmembrane region" description="Helical" evidence="9">
    <location>
        <begin position="429"/>
        <end position="451"/>
    </location>
</feature>
<keyword evidence="7 9" id="KW-0472">Membrane</keyword>
<organism evidence="11 12">
    <name type="scientific">Blyttiomyces helicus</name>
    <dbReference type="NCBI Taxonomy" id="388810"/>
    <lineage>
        <taxon>Eukaryota</taxon>
        <taxon>Fungi</taxon>
        <taxon>Fungi incertae sedis</taxon>
        <taxon>Chytridiomycota</taxon>
        <taxon>Chytridiomycota incertae sedis</taxon>
        <taxon>Chytridiomycetes</taxon>
        <taxon>Chytridiomycetes incertae sedis</taxon>
        <taxon>Blyttiomyces</taxon>
    </lineage>
</organism>
<feature type="domain" description="ABC transporter" evidence="10">
    <location>
        <begin position="61"/>
        <end position="306"/>
    </location>
</feature>
<dbReference type="AlphaFoldDB" id="A0A4P9WCD4"/>
<dbReference type="GO" id="GO:0005524">
    <property type="term" value="F:ATP binding"/>
    <property type="evidence" value="ECO:0007669"/>
    <property type="project" value="UniProtKB-KW"/>
</dbReference>
<keyword evidence="3 9" id="KW-0812">Transmembrane</keyword>
<evidence type="ECO:0000256" key="2">
    <source>
        <dbReference type="ARBA" id="ARBA00022448"/>
    </source>
</evidence>
<evidence type="ECO:0000259" key="10">
    <source>
        <dbReference type="PROSITE" id="PS50893"/>
    </source>
</evidence>